<evidence type="ECO:0000256" key="10">
    <source>
        <dbReference type="PIRNR" id="PIRNR010130"/>
    </source>
</evidence>
<keyword evidence="6" id="KW-0479">Metal-binding</keyword>
<dbReference type="RefSeq" id="WP_216517757.1">
    <property type="nucleotide sequence ID" value="NZ_JAHLPM010000004.1"/>
</dbReference>
<accession>A0ABS6E3P4</accession>
<dbReference type="EC" id="2.3.1.222" evidence="3 10"/>
<evidence type="ECO:0000256" key="9">
    <source>
        <dbReference type="ARBA" id="ARBA00047589"/>
    </source>
</evidence>
<keyword evidence="12" id="KW-1185">Reference proteome</keyword>
<dbReference type="Pfam" id="PF06130">
    <property type="entry name" value="PTAC"/>
    <property type="match status" value="1"/>
</dbReference>
<evidence type="ECO:0000256" key="7">
    <source>
        <dbReference type="ARBA" id="ARBA00022833"/>
    </source>
</evidence>
<comment type="caution">
    <text evidence="11">The sequence shown here is derived from an EMBL/GenBank/DDBJ whole genome shotgun (WGS) entry which is preliminary data.</text>
</comment>
<dbReference type="InterPro" id="IPR008300">
    <property type="entry name" value="PTAC"/>
</dbReference>
<evidence type="ECO:0000256" key="6">
    <source>
        <dbReference type="ARBA" id="ARBA00022723"/>
    </source>
</evidence>
<evidence type="ECO:0000256" key="4">
    <source>
        <dbReference type="ARBA" id="ARBA00020837"/>
    </source>
</evidence>
<comment type="catalytic activity">
    <reaction evidence="9 10">
        <text>propanoyl-CoA + phosphate = propanoyl phosphate + CoA</text>
        <dbReference type="Rhea" id="RHEA:28046"/>
        <dbReference type="ChEBI" id="CHEBI:43474"/>
        <dbReference type="ChEBI" id="CHEBI:57287"/>
        <dbReference type="ChEBI" id="CHEBI:57392"/>
        <dbReference type="ChEBI" id="CHEBI:58933"/>
        <dbReference type="EC" id="2.3.1.222"/>
    </reaction>
</comment>
<keyword evidence="7" id="KW-0862">Zinc</keyword>
<dbReference type="NCBIfam" id="NF011652">
    <property type="entry name" value="PRK15070.1"/>
    <property type="match status" value="1"/>
</dbReference>
<evidence type="ECO:0000256" key="8">
    <source>
        <dbReference type="ARBA" id="ARBA00023315"/>
    </source>
</evidence>
<evidence type="ECO:0000256" key="2">
    <source>
        <dbReference type="ARBA" id="ARBA00007342"/>
    </source>
</evidence>
<name>A0ABS6E3P4_9FIRM</name>
<gene>
    <name evidence="11" type="ORF">KQI42_05930</name>
</gene>
<evidence type="ECO:0000313" key="12">
    <source>
        <dbReference type="Proteomes" id="UP000749471"/>
    </source>
</evidence>
<comment type="similarity">
    <text evidence="2 10">Belongs to the PduL family.</text>
</comment>
<comment type="pathway">
    <text evidence="10">Polyol metabolism; 1,2-propanediol degradation.</text>
</comment>
<keyword evidence="8 10" id="KW-0012">Acyltransferase</keyword>
<evidence type="ECO:0000313" key="11">
    <source>
        <dbReference type="EMBL" id="MBU5437536.1"/>
    </source>
</evidence>
<reference evidence="11 12" key="1">
    <citation type="submission" date="2021-06" db="EMBL/GenBank/DDBJ databases">
        <authorList>
            <person name="Sun Q."/>
            <person name="Li D."/>
        </authorList>
    </citation>
    <scope>NUCLEOTIDE SEQUENCE [LARGE SCALE GENOMIC DNA]</scope>
    <source>
        <strain evidence="11 12">MSJ-40</strain>
    </source>
</reference>
<protein>
    <recommendedName>
        <fullName evidence="4 10">Phosphate propanoyltransferase</fullName>
        <ecNumber evidence="3 10">2.3.1.222</ecNumber>
    </recommendedName>
</protein>
<dbReference type="Proteomes" id="UP000749471">
    <property type="component" value="Unassembled WGS sequence"/>
</dbReference>
<evidence type="ECO:0000256" key="1">
    <source>
        <dbReference type="ARBA" id="ARBA00001947"/>
    </source>
</evidence>
<dbReference type="EMBL" id="JAHLPM010000004">
    <property type="protein sequence ID" value="MBU5437536.1"/>
    <property type="molecule type" value="Genomic_DNA"/>
</dbReference>
<sequence length="212" mass="23679">MNTSNEELISLITKLVIEEMNKKEEILIPIGVSNRHAHLSREDLDILFGTGYQLNKVKDLKQPGQYATDEFVTIKGPKGEIKNIRILGPLRNKTQIEVSITDGFQLGIKPPIRESGNLDDSCPIEIIGPKGSIRKSNGVIAALRHIHMSPGIAEKLNLKDKDIVDVEVPGIRRGILGNVLIRVSDKYELEMHIDTDESNAYNLRNNDKVKIV</sequence>
<comment type="cofactor">
    <cofactor evidence="1">
        <name>Zn(2+)</name>
        <dbReference type="ChEBI" id="CHEBI:29105"/>
    </cofactor>
</comment>
<evidence type="ECO:0000256" key="5">
    <source>
        <dbReference type="ARBA" id="ARBA00022679"/>
    </source>
</evidence>
<keyword evidence="5 10" id="KW-0808">Transferase</keyword>
<comment type="function">
    <text evidence="10">Involved in 1,2-propanediol (1,2-PD) degradation by catalyzing the conversion of propanoyl-CoA to propanoyl-phosphate.</text>
</comment>
<dbReference type="PANTHER" id="PTHR39453:SF1">
    <property type="entry name" value="PHOSPHATE PROPANOYLTRANSFERASE"/>
    <property type="match status" value="1"/>
</dbReference>
<dbReference type="PANTHER" id="PTHR39453">
    <property type="entry name" value="PHOSPHATE PROPANOYLTRANSFERASE"/>
    <property type="match status" value="1"/>
</dbReference>
<dbReference type="PIRSF" id="PIRSF010130">
    <property type="entry name" value="PduL"/>
    <property type="match status" value="1"/>
</dbReference>
<organism evidence="11 12">
    <name type="scientific">Tissierella simiarum</name>
    <dbReference type="NCBI Taxonomy" id="2841534"/>
    <lineage>
        <taxon>Bacteria</taxon>
        <taxon>Bacillati</taxon>
        <taxon>Bacillota</taxon>
        <taxon>Tissierellia</taxon>
        <taxon>Tissierellales</taxon>
        <taxon>Tissierellaceae</taxon>
        <taxon>Tissierella</taxon>
    </lineage>
</organism>
<evidence type="ECO:0000256" key="3">
    <source>
        <dbReference type="ARBA" id="ARBA00012206"/>
    </source>
</evidence>
<proteinExistence type="inferred from homology"/>